<dbReference type="Pfam" id="PF18558">
    <property type="entry name" value="HTH_51"/>
    <property type="match status" value="1"/>
</dbReference>
<feature type="active site" description="Proton donor; for dehydratase activity" evidence="7">
    <location>
        <position position="1496"/>
    </location>
</feature>
<dbReference type="Gene3D" id="3.10.129.110">
    <property type="entry name" value="Polyketide synthase dehydratase"/>
    <property type="match status" value="1"/>
</dbReference>
<dbReference type="GO" id="GO:0008168">
    <property type="term" value="F:methyltransferase activity"/>
    <property type="evidence" value="ECO:0007669"/>
    <property type="project" value="UniProtKB-KW"/>
</dbReference>
<dbReference type="SMART" id="SM00825">
    <property type="entry name" value="PKS_KS"/>
    <property type="match status" value="1"/>
</dbReference>
<dbReference type="PROSITE" id="PS50075">
    <property type="entry name" value="CARRIER"/>
    <property type="match status" value="1"/>
</dbReference>
<dbReference type="GO" id="GO:0006633">
    <property type="term" value="P:fatty acid biosynthetic process"/>
    <property type="evidence" value="ECO:0007669"/>
    <property type="project" value="InterPro"/>
</dbReference>
<organism evidence="12 13">
    <name type="scientific">Oidiodendron maius (strain Zn)</name>
    <dbReference type="NCBI Taxonomy" id="913774"/>
    <lineage>
        <taxon>Eukaryota</taxon>
        <taxon>Fungi</taxon>
        <taxon>Dikarya</taxon>
        <taxon>Ascomycota</taxon>
        <taxon>Pezizomycotina</taxon>
        <taxon>Leotiomycetes</taxon>
        <taxon>Leotiomycetes incertae sedis</taxon>
        <taxon>Myxotrichaceae</taxon>
        <taxon>Oidiodendron</taxon>
    </lineage>
</organism>
<feature type="region of interest" description="Disordered" evidence="8">
    <location>
        <begin position="1593"/>
        <end position="1620"/>
    </location>
</feature>
<dbReference type="SUPFAM" id="SSF53335">
    <property type="entry name" value="S-adenosyl-L-methionine-dependent methyltransferases"/>
    <property type="match status" value="1"/>
</dbReference>
<dbReference type="InterPro" id="IPR042104">
    <property type="entry name" value="PKS_dehydratase_sf"/>
</dbReference>
<dbReference type="InterPro" id="IPR001375">
    <property type="entry name" value="Peptidase_S9_cat"/>
</dbReference>
<evidence type="ECO:0000256" key="6">
    <source>
        <dbReference type="ARBA" id="ARBA00023268"/>
    </source>
</evidence>
<evidence type="ECO:0000259" key="10">
    <source>
        <dbReference type="PROSITE" id="PS52004"/>
    </source>
</evidence>
<dbReference type="SUPFAM" id="SSF53474">
    <property type="entry name" value="alpha/beta-Hydrolases"/>
    <property type="match status" value="1"/>
</dbReference>
<evidence type="ECO:0000256" key="8">
    <source>
        <dbReference type="SAM" id="MobiDB-lite"/>
    </source>
</evidence>
<dbReference type="Pfam" id="PF00550">
    <property type="entry name" value="PP-binding"/>
    <property type="match status" value="2"/>
</dbReference>
<evidence type="ECO:0000259" key="9">
    <source>
        <dbReference type="PROSITE" id="PS50075"/>
    </source>
</evidence>
<dbReference type="SUPFAM" id="SSF53901">
    <property type="entry name" value="Thiolase-like"/>
    <property type="match status" value="1"/>
</dbReference>
<proteinExistence type="predicted"/>
<dbReference type="InterPro" id="IPR016036">
    <property type="entry name" value="Malonyl_transacylase_ACP-bd"/>
</dbReference>
<dbReference type="SUPFAM" id="SSF47336">
    <property type="entry name" value="ACP-like"/>
    <property type="match status" value="2"/>
</dbReference>
<evidence type="ECO:0000256" key="4">
    <source>
        <dbReference type="ARBA" id="ARBA00022603"/>
    </source>
</evidence>
<dbReference type="CDD" id="cd00833">
    <property type="entry name" value="PKS"/>
    <property type="match status" value="1"/>
</dbReference>
<dbReference type="Pfam" id="PF00109">
    <property type="entry name" value="ketoacyl-synt"/>
    <property type="match status" value="1"/>
</dbReference>
<keyword evidence="13" id="KW-1185">Reference proteome</keyword>
<reference evidence="13" key="2">
    <citation type="submission" date="2015-01" db="EMBL/GenBank/DDBJ databases">
        <title>Evolutionary Origins and Diversification of the Mycorrhizal Mutualists.</title>
        <authorList>
            <consortium name="DOE Joint Genome Institute"/>
            <consortium name="Mycorrhizal Genomics Consortium"/>
            <person name="Kohler A."/>
            <person name="Kuo A."/>
            <person name="Nagy L.G."/>
            <person name="Floudas D."/>
            <person name="Copeland A."/>
            <person name="Barry K.W."/>
            <person name="Cichocki N."/>
            <person name="Veneault-Fourrey C."/>
            <person name="LaButti K."/>
            <person name="Lindquist E.A."/>
            <person name="Lipzen A."/>
            <person name="Lundell T."/>
            <person name="Morin E."/>
            <person name="Murat C."/>
            <person name="Riley R."/>
            <person name="Ohm R."/>
            <person name="Sun H."/>
            <person name="Tunlid A."/>
            <person name="Henrissat B."/>
            <person name="Grigoriev I.V."/>
            <person name="Hibbett D.S."/>
            <person name="Martin F."/>
        </authorList>
    </citation>
    <scope>NUCLEOTIDE SEQUENCE [LARGE SCALE GENOMIC DNA]</scope>
    <source>
        <strain evidence="13">Zn</strain>
    </source>
</reference>
<evidence type="ECO:0000259" key="11">
    <source>
        <dbReference type="PROSITE" id="PS52019"/>
    </source>
</evidence>
<dbReference type="Gene3D" id="3.40.366.10">
    <property type="entry name" value="Malonyl-Coenzyme A Acyl Carrier Protein, domain 2"/>
    <property type="match status" value="2"/>
</dbReference>
<dbReference type="STRING" id="913774.A0A0C3D766"/>
<dbReference type="InterPro" id="IPR049551">
    <property type="entry name" value="PKS_DH_C"/>
</dbReference>
<dbReference type="Gene3D" id="3.30.70.3290">
    <property type="match status" value="1"/>
</dbReference>
<dbReference type="HOGENOM" id="CLU_000022_6_3_1"/>
<dbReference type="InterPro" id="IPR014031">
    <property type="entry name" value="Ketoacyl_synth_C"/>
</dbReference>
<protein>
    <submittedName>
        <fullName evidence="12">Uncharacterized protein</fullName>
    </submittedName>
</protein>
<feature type="region of interest" description="N-terminal hotdog fold" evidence="7">
    <location>
        <begin position="1279"/>
        <end position="1407"/>
    </location>
</feature>
<dbReference type="Pfam" id="PF00326">
    <property type="entry name" value="Peptidase_S9"/>
    <property type="match status" value="1"/>
</dbReference>
<dbReference type="InterPro" id="IPR013094">
    <property type="entry name" value="AB_hydrolase_3"/>
</dbReference>
<keyword evidence="4" id="KW-0489">Methyltransferase</keyword>
<dbReference type="SUPFAM" id="SSF55048">
    <property type="entry name" value="Probable ACP-binding domain of malonyl-CoA ACP transacylase"/>
    <property type="match status" value="1"/>
</dbReference>
<dbReference type="InterPro" id="IPR009081">
    <property type="entry name" value="PP-bd_ACP"/>
</dbReference>
<dbReference type="SUPFAM" id="SSF52151">
    <property type="entry name" value="FabD/lysophospholipase-like"/>
    <property type="match status" value="1"/>
</dbReference>
<evidence type="ECO:0000256" key="1">
    <source>
        <dbReference type="ARBA" id="ARBA00005179"/>
    </source>
</evidence>
<dbReference type="GO" id="GO:0004312">
    <property type="term" value="F:fatty acid synthase activity"/>
    <property type="evidence" value="ECO:0007669"/>
    <property type="project" value="TreeGrafter"/>
</dbReference>
<dbReference type="Gene3D" id="3.40.50.1820">
    <property type="entry name" value="alpha/beta hydrolase"/>
    <property type="match status" value="1"/>
</dbReference>
<feature type="region of interest" description="C-terminal hotdog fold" evidence="7">
    <location>
        <begin position="1434"/>
        <end position="1585"/>
    </location>
</feature>
<feature type="active site" description="Proton acceptor; for dehydratase activity" evidence="7">
    <location>
        <position position="1312"/>
    </location>
</feature>
<dbReference type="OrthoDB" id="429813at2759"/>
<dbReference type="InterPro" id="IPR014043">
    <property type="entry name" value="Acyl_transferase_dom"/>
</dbReference>
<dbReference type="InterPro" id="IPR020841">
    <property type="entry name" value="PKS_Beta-ketoAc_synthase_dom"/>
</dbReference>
<dbReference type="Gene3D" id="3.40.50.150">
    <property type="entry name" value="Vaccinia Virus protein VP39"/>
    <property type="match status" value="1"/>
</dbReference>
<keyword evidence="3" id="KW-0597">Phosphoprotein</keyword>
<feature type="domain" description="PKS/mFAS DH" evidence="11">
    <location>
        <begin position="1279"/>
        <end position="1585"/>
    </location>
</feature>
<feature type="region of interest" description="Disordered" evidence="8">
    <location>
        <begin position="1815"/>
        <end position="1854"/>
    </location>
</feature>
<evidence type="ECO:0000256" key="2">
    <source>
        <dbReference type="ARBA" id="ARBA00022450"/>
    </source>
</evidence>
<evidence type="ECO:0000256" key="3">
    <source>
        <dbReference type="ARBA" id="ARBA00022553"/>
    </source>
</evidence>
<dbReference type="InterPro" id="IPR016039">
    <property type="entry name" value="Thiolase-like"/>
</dbReference>
<evidence type="ECO:0000313" key="12">
    <source>
        <dbReference type="EMBL" id="KIM97742.1"/>
    </source>
</evidence>
<dbReference type="Pfam" id="PF16073">
    <property type="entry name" value="SAT"/>
    <property type="match status" value="1"/>
</dbReference>
<feature type="domain" description="Carrier" evidence="9">
    <location>
        <begin position="1729"/>
        <end position="1819"/>
    </location>
</feature>
<gene>
    <name evidence="12" type="ORF">OIDMADRAFT_182120</name>
</gene>
<name>A0A0C3D766_OIDMZ</name>
<dbReference type="GO" id="GO:0008236">
    <property type="term" value="F:serine-type peptidase activity"/>
    <property type="evidence" value="ECO:0007669"/>
    <property type="project" value="InterPro"/>
</dbReference>
<dbReference type="InterPro" id="IPR029063">
    <property type="entry name" value="SAM-dependent_MTases_sf"/>
</dbReference>
<dbReference type="Gene3D" id="3.40.47.10">
    <property type="match status" value="1"/>
</dbReference>
<evidence type="ECO:0000256" key="5">
    <source>
        <dbReference type="ARBA" id="ARBA00022679"/>
    </source>
</evidence>
<dbReference type="GO" id="GO:0006508">
    <property type="term" value="P:proteolysis"/>
    <property type="evidence" value="ECO:0007669"/>
    <property type="project" value="InterPro"/>
</dbReference>
<dbReference type="Proteomes" id="UP000054321">
    <property type="component" value="Unassembled WGS sequence"/>
</dbReference>
<dbReference type="InterPro" id="IPR041068">
    <property type="entry name" value="HTH_51"/>
</dbReference>
<dbReference type="InterPro" id="IPR049900">
    <property type="entry name" value="PKS_mFAS_DH"/>
</dbReference>
<comment type="pathway">
    <text evidence="1">Secondary metabolite biosynthesis.</text>
</comment>
<dbReference type="PROSITE" id="PS00606">
    <property type="entry name" value="KS3_1"/>
    <property type="match status" value="1"/>
</dbReference>
<dbReference type="InterPro" id="IPR014030">
    <property type="entry name" value="Ketoacyl_synth_N"/>
</dbReference>
<dbReference type="InterPro" id="IPR029058">
    <property type="entry name" value="AB_hydrolase_fold"/>
</dbReference>
<feature type="domain" description="Ketosynthase family 3 (KS3)" evidence="10">
    <location>
        <begin position="381"/>
        <end position="804"/>
    </location>
</feature>
<dbReference type="Pfam" id="PF08242">
    <property type="entry name" value="Methyltransf_12"/>
    <property type="match status" value="1"/>
</dbReference>
<dbReference type="InterPro" id="IPR016035">
    <property type="entry name" value="Acyl_Trfase/lysoPLipase"/>
</dbReference>
<dbReference type="Pfam" id="PF14765">
    <property type="entry name" value="PS-DH"/>
    <property type="match status" value="1"/>
</dbReference>
<dbReference type="Pfam" id="PF07859">
    <property type="entry name" value="Abhydrolase_3"/>
    <property type="match status" value="1"/>
</dbReference>
<dbReference type="InterPro" id="IPR001227">
    <property type="entry name" value="Ac_transferase_dom_sf"/>
</dbReference>
<dbReference type="PROSITE" id="PS52019">
    <property type="entry name" value="PKS_MFAS_DH"/>
    <property type="match status" value="1"/>
</dbReference>
<dbReference type="GO" id="GO:0044550">
    <property type="term" value="P:secondary metabolite biosynthetic process"/>
    <property type="evidence" value="ECO:0007669"/>
    <property type="project" value="TreeGrafter"/>
</dbReference>
<dbReference type="InterPro" id="IPR032088">
    <property type="entry name" value="SAT"/>
</dbReference>
<dbReference type="InterPro" id="IPR036736">
    <property type="entry name" value="ACP-like_sf"/>
</dbReference>
<dbReference type="InterPro" id="IPR032821">
    <property type="entry name" value="PKS_assoc"/>
</dbReference>
<dbReference type="GO" id="GO:0032259">
    <property type="term" value="P:methylation"/>
    <property type="evidence" value="ECO:0007669"/>
    <property type="project" value="UniProtKB-KW"/>
</dbReference>
<dbReference type="Pfam" id="PF02801">
    <property type="entry name" value="Ketoacyl-synt_C"/>
    <property type="match status" value="1"/>
</dbReference>
<dbReference type="InParanoid" id="A0A0C3D766"/>
<dbReference type="SMART" id="SM00827">
    <property type="entry name" value="PKS_AT"/>
    <property type="match status" value="1"/>
</dbReference>
<dbReference type="PROSITE" id="PS52004">
    <property type="entry name" value="KS3_2"/>
    <property type="match status" value="1"/>
</dbReference>
<dbReference type="InterPro" id="IPR013217">
    <property type="entry name" value="Methyltransf_12"/>
</dbReference>
<reference evidence="12 13" key="1">
    <citation type="submission" date="2014-04" db="EMBL/GenBank/DDBJ databases">
        <authorList>
            <consortium name="DOE Joint Genome Institute"/>
            <person name="Kuo A."/>
            <person name="Martino E."/>
            <person name="Perotto S."/>
            <person name="Kohler A."/>
            <person name="Nagy L.G."/>
            <person name="Floudas D."/>
            <person name="Copeland A."/>
            <person name="Barry K.W."/>
            <person name="Cichocki N."/>
            <person name="Veneault-Fourrey C."/>
            <person name="LaButti K."/>
            <person name="Lindquist E.A."/>
            <person name="Lipzen A."/>
            <person name="Lundell T."/>
            <person name="Morin E."/>
            <person name="Murat C."/>
            <person name="Sun H."/>
            <person name="Tunlid A."/>
            <person name="Henrissat B."/>
            <person name="Grigoriev I.V."/>
            <person name="Hibbett D.S."/>
            <person name="Martin F."/>
            <person name="Nordberg H.P."/>
            <person name="Cantor M.N."/>
            <person name="Hua S.X."/>
        </authorList>
    </citation>
    <scope>NUCLEOTIDE SEQUENCE [LARGE SCALE GENOMIC DNA]</scope>
    <source>
        <strain evidence="12 13">Zn</strain>
    </source>
</reference>
<dbReference type="PANTHER" id="PTHR43775:SF21">
    <property type="entry name" value="NON-REDUCING POLYKETIDE SYNTHASE AUSA-RELATED"/>
    <property type="match status" value="1"/>
</dbReference>
<accession>A0A0C3D766</accession>
<keyword evidence="6" id="KW-0511">Multifunctional enzyme</keyword>
<dbReference type="Pfam" id="PF00698">
    <property type="entry name" value="Acyl_transf_1"/>
    <property type="match status" value="1"/>
</dbReference>
<evidence type="ECO:0000313" key="13">
    <source>
        <dbReference type="Proteomes" id="UP000054321"/>
    </source>
</evidence>
<dbReference type="Pfam" id="PF16197">
    <property type="entry name" value="KAsynt_C_assoc"/>
    <property type="match status" value="1"/>
</dbReference>
<sequence>MVMDSGSLLSAVVFGPQSKEPKPEYLVRIRESLCQNKDLAPFVAAITELPKIWTTFKAHNPDIVTLAHGPQGLQALADWISNGASAWICKATYGIVALPVLSIIQITQYFEFLRGHHVKHRDVIRMAKRGAGIQGYCSGFFMAAAVATSENEKDLVQKACNALRLSVIVGLYSDLSATWEQSGQGTMVMYLKSAGQLDEILTSFPKVHISAVTDPKTISVVGPESDIVSLRNLVSNQGLVTQRMHLSGKVHNPENTALARQLKNICTNQAEFQLPGATSLKASLRSNRTAQSLTQTSLTDEAIETVLASPCQWYDILIAMSKDLTKTAQTSHRIASFGLANCISVGIFEQAGLQIAKLDICPAPKELPLPIFNVTPACHQLEPIAVVGMACRLPGANNVEELWDLLAAGKSMAEEVPKSRIDIHKIFRASQDAKWASRQQFYGNFISDVEAFDNAFFRTNPREAVMMDPQQRLLLETAYQAMESSGYLRNHRREDGDKVGVFIGASFTEYLEHTCSHPPTGYTSTGTIRAFLCGKISYYFGWSGPSEIIDTACSSSLVAIHRACKAIQMGECHSAIAGGVNIMTTATNFMDLGKAGFLSPTGQCKPFDAAADGYCRSEGVGLIVLKRLSQAMADGDNILAVVPGIATNQGGLSPALTIPSSPSQITLYKTILNQAGIDSAQVSYVEAHGTGTQAGDPLEVASIRQVFGGKTRQNELNIGSIKANLGHCETAAGVAGVIKAILMINKKHLPPLANFGQLNPKIPDLQPDRMSIATKLTPWECNFRAVCVNSYGAGGSNAAALLCQSPVNIPAAKDVKEEIPYPVMISASSKESFDLYIGTLGRYVSKLGTEFTTGNLALALDMRRRHHKYLWTSVLTNKADFKSLQLASRNLAELPQEIKNVVLSFSGQSRQTIGLDQQLYESCHLFRSHIDHCDRELTRLGNKPLIPAIFKKDYISDIVTLQCGYFAVQYASAMSWIDSGLKVAAVIGHSFGELTAMAVSGVLDLKSALSIVSARAKLMQSMWGSEPGSMLAVHEPLAAVRDIISSVPKGDIEIEIACYNSNSSHVLVGSSDVISRVEESLQVNSRFSNVKFTRLNVTHGFHSRFTEQLLKPLEEVASSKVFHSAKIPLESCTFESLTEVSAARIAQHTREPVYFYQAVHRLEQRLGSCFFLEAGMESAIVPMIKRSTKNPERHTFQTLSSTLSQPFLSSLAKATATMLSEGISVSHWLFHTPQYNSLKHIWIPPYQFERTRHWLPFVDRAMEAFESRPVALTEVAKKQESAPIKLVTQLDDPNTYSVASSCPAFVALVTSHSVLNQPLCPASMYMECATMSAHNQIGKIAGKSLWFENLNIEAPLGLDSNRDVFLSLSREGIAESWSFFVTSKMLEGKQKTTSHSKGRFGFIDTDSGSRGTQAQHYQGLVKDRMDTIMKNPEAETLRHQRAYALFSRVVRYGGFLKGIKNITILGFEAVAEVNVPAGPITVESTVANICDAGVLDNFIQVAGLLINTSDICSVDEVFLAVGVNSIYVSAESDFVAIRDWDVYVSVTPENNSKASANVYVLTKDGKLLITINGVQFSKLPLTKLNKLLESVNQGSNSKSDTKSNPRPQVVLTPSTSQSSADITLDEVDNEEWGDCEDQFRELLSTFVEISAEPIPNGTNMGELGIDSLAASEFAENLESTFGAEVDMAKIVEMTYGELCKLVMKDKAPKKSVSVPASCGKPGSKSRLLGPTPEKISKLLVLISEHSGKPVAAIDQQSSLDSLGVDSLSIVELKSEIEDIFGVELGDDFGNESTIAGLIKDVGQGSSDINKLVEDHFRESSQSSSTEGTKSLPSMQPPTAADWAARKNEPPDFEDPVQALSKAGDAFEHFLARRSIPDYWTVVAPMQDELMLAYIAEAFRNIGVDLWEMEAGRVVPNVGHLPTHAQLMARLWDILIRLGIVESKSGSRIRTSKLISPTPSGTILREIVDTFPAYAGENKLMACTGSQLAACLTGKQDPIRLLFGNAEGMELLNQYYGYSPQLSIATETLVDLMERIFSKGGEGGIRILEVGGGFGGTTTSLAKMLNGIGRPVQYTFTDVSPKLVKAAKKKFAQYKWMEFQALDLEKDAPAKLQGQYDVVLGTNVVHATADVVQSSIRIRSLLREGGFLVLSEVTQIIDWYDLVFGLLSGWWAFTDGRDYPLQPPDVWMRMMKDAGFKSFAYSDGFGELSDSHKIIIASMNEAGASVVNGIAKKKSRYNYETETVTYKRVNGLDIQADIYFSTNGPPSRPMPIALLVHGGGFMTFSKSVIRPWQIPLLLDEGIIPVSIDYRLCPEVGIDVAMEDVRDSLVWARKVLPEIIKSHNAVADPERVVMIGWSTGATLAMSAAWTAAEVGVKPPAGILNFYGPSDFEHPCWSERRPAGFPNTTMSKYEIAESLSPTPIAAYDIPTKDASVGGLFPGDPRSEMVFVTFNERNAVSILLDGFRADDQYKKPSRERIQAVSPLAQVNLGRYRTPTFIVHGSQDDVVPIDMSVAFDEALRETGTKSELLVLPRKPHIFDLFLKPGSTDWVKGVVPGYKFLYEILFGL</sequence>
<dbReference type="InterPro" id="IPR050091">
    <property type="entry name" value="PKS_NRPS_Biosynth_Enz"/>
</dbReference>
<evidence type="ECO:0000256" key="7">
    <source>
        <dbReference type="PROSITE-ProRule" id="PRU01363"/>
    </source>
</evidence>
<dbReference type="Gene3D" id="1.10.1200.10">
    <property type="entry name" value="ACP-like"/>
    <property type="match status" value="2"/>
</dbReference>
<dbReference type="EMBL" id="KN832881">
    <property type="protein sequence ID" value="KIM97742.1"/>
    <property type="molecule type" value="Genomic_DNA"/>
</dbReference>
<dbReference type="GO" id="GO:0004315">
    <property type="term" value="F:3-oxoacyl-[acyl-carrier-protein] synthase activity"/>
    <property type="evidence" value="ECO:0007669"/>
    <property type="project" value="InterPro"/>
</dbReference>
<dbReference type="InterPro" id="IPR018201">
    <property type="entry name" value="Ketoacyl_synth_AS"/>
</dbReference>
<keyword evidence="5" id="KW-0808">Transferase</keyword>
<dbReference type="PANTHER" id="PTHR43775">
    <property type="entry name" value="FATTY ACID SYNTHASE"/>
    <property type="match status" value="1"/>
</dbReference>
<keyword evidence="2" id="KW-0596">Phosphopantetheine</keyword>